<dbReference type="GeneID" id="87631673"/>
<dbReference type="Proteomes" id="UP000509345">
    <property type="component" value="Chromosome"/>
</dbReference>
<name>A0A7H8MM52_STRMI</name>
<evidence type="ECO:0000313" key="4">
    <source>
        <dbReference type="Proteomes" id="UP000509345"/>
    </source>
</evidence>
<feature type="transmembrane region" description="Helical" evidence="2">
    <location>
        <begin position="101"/>
        <end position="121"/>
    </location>
</feature>
<evidence type="ECO:0000256" key="2">
    <source>
        <dbReference type="SAM" id="Phobius"/>
    </source>
</evidence>
<keyword evidence="2" id="KW-0472">Membrane</keyword>
<feature type="region of interest" description="Disordered" evidence="1">
    <location>
        <begin position="283"/>
        <end position="333"/>
    </location>
</feature>
<feature type="transmembrane region" description="Helical" evidence="2">
    <location>
        <begin position="76"/>
        <end position="94"/>
    </location>
</feature>
<feature type="transmembrane region" description="Helical" evidence="2">
    <location>
        <begin position="165"/>
        <end position="186"/>
    </location>
</feature>
<sequence length="333" mass="35693">MDDSKHQALDRYAPDTALTRLIRIPVRIVVLVVVLPVRMVWDLLSAAWHAFDRVLLRPLGRGLARLADTLVLTPPAWLYANVLTPLGHGAAWLLGKMGQGVARLFTTLVVAPAVALWRYVLVPVARYGVVVPLVWLYGAVLTPVGRGAAWVFGKARQGAARFLGGLWTAVTWLVTTLLVAPASWLYRHLLAPVGREIAAAVEVAWRIAGYFSRAVGRGIAWLARHLIGVPVAWAYRTVGAPVGHFVRDALWAPARRAAAEAGRAARGALATARETVRQARRDARRALAGGAGGARSREPLGVPARTLGSTTTVPSAAQASETSLLGEKLVKQG</sequence>
<organism evidence="3 4">
    <name type="scientific">Streptomyces microflavus</name>
    <name type="common">Streptomyces lipmanii</name>
    <dbReference type="NCBI Taxonomy" id="1919"/>
    <lineage>
        <taxon>Bacteria</taxon>
        <taxon>Bacillati</taxon>
        <taxon>Actinomycetota</taxon>
        <taxon>Actinomycetes</taxon>
        <taxon>Kitasatosporales</taxon>
        <taxon>Streptomycetaceae</taxon>
        <taxon>Streptomyces</taxon>
    </lineage>
</organism>
<evidence type="ECO:0000256" key="1">
    <source>
        <dbReference type="SAM" id="MobiDB-lite"/>
    </source>
</evidence>
<dbReference type="AlphaFoldDB" id="A0A7H8MM52"/>
<feature type="compositionally biased region" description="Polar residues" evidence="1">
    <location>
        <begin position="307"/>
        <end position="323"/>
    </location>
</feature>
<keyword evidence="2" id="KW-0812">Transmembrane</keyword>
<feature type="transmembrane region" description="Helical" evidence="2">
    <location>
        <begin position="28"/>
        <end position="51"/>
    </location>
</feature>
<evidence type="ECO:0000313" key="3">
    <source>
        <dbReference type="EMBL" id="QKW42982.1"/>
    </source>
</evidence>
<dbReference type="EMBL" id="CP054926">
    <property type="protein sequence ID" value="QKW42982.1"/>
    <property type="molecule type" value="Genomic_DNA"/>
</dbReference>
<accession>A0A7H8MM52</accession>
<reference evidence="3 4" key="1">
    <citation type="submission" date="2020-06" db="EMBL/GenBank/DDBJ databases">
        <title>Genome mining for natural products.</title>
        <authorList>
            <person name="Zhang B."/>
            <person name="Shi J."/>
            <person name="Ge H."/>
        </authorList>
    </citation>
    <scope>NUCLEOTIDE SEQUENCE [LARGE SCALE GENOMIC DNA]</scope>
    <source>
        <strain evidence="3 4">NA06532</strain>
    </source>
</reference>
<gene>
    <name evidence="3" type="ORF">HUT09_10645</name>
</gene>
<dbReference type="RefSeq" id="WP_176143617.1">
    <property type="nucleotide sequence ID" value="NZ_CP054926.1"/>
</dbReference>
<proteinExistence type="predicted"/>
<protein>
    <submittedName>
        <fullName evidence="3">Uncharacterized protein</fullName>
    </submittedName>
</protein>
<keyword evidence="2" id="KW-1133">Transmembrane helix</keyword>
<feature type="transmembrane region" description="Helical" evidence="2">
    <location>
        <begin position="133"/>
        <end position="153"/>
    </location>
</feature>